<keyword evidence="2" id="KW-1185">Reference proteome</keyword>
<dbReference type="EMBL" id="JAVRRR010001738">
    <property type="protein sequence ID" value="KAK5138632.1"/>
    <property type="molecule type" value="Genomic_DNA"/>
</dbReference>
<feature type="non-terminal residue" evidence="1">
    <location>
        <position position="128"/>
    </location>
</feature>
<accession>A0ABR0KV04</accession>
<protein>
    <submittedName>
        <fullName evidence="1">Uncharacterized protein</fullName>
    </submittedName>
</protein>
<name>A0ABR0KV04_9PEZI</name>
<evidence type="ECO:0000313" key="1">
    <source>
        <dbReference type="EMBL" id="KAK5138632.1"/>
    </source>
</evidence>
<dbReference type="Proteomes" id="UP001308179">
    <property type="component" value="Unassembled WGS sequence"/>
</dbReference>
<evidence type="ECO:0000313" key="2">
    <source>
        <dbReference type="Proteomes" id="UP001308179"/>
    </source>
</evidence>
<gene>
    <name evidence="1" type="ORF">LTR32_007824</name>
</gene>
<reference evidence="1 2" key="1">
    <citation type="submission" date="2023-08" db="EMBL/GenBank/DDBJ databases">
        <title>Black Yeasts Isolated from many extreme environments.</title>
        <authorList>
            <person name="Coleine C."/>
            <person name="Stajich J.E."/>
            <person name="Selbmann L."/>
        </authorList>
    </citation>
    <scope>NUCLEOTIDE SEQUENCE [LARGE SCALE GENOMIC DNA]</scope>
    <source>
        <strain evidence="1 2">CCFEE 5386</strain>
    </source>
</reference>
<comment type="caution">
    <text evidence="1">The sequence shown here is derived from an EMBL/GenBank/DDBJ whole genome shotgun (WGS) entry which is preliminary data.</text>
</comment>
<proteinExistence type="predicted"/>
<organism evidence="1 2">
    <name type="scientific">Rachicladosporium monterosium</name>
    <dbReference type="NCBI Taxonomy" id="1507873"/>
    <lineage>
        <taxon>Eukaryota</taxon>
        <taxon>Fungi</taxon>
        <taxon>Dikarya</taxon>
        <taxon>Ascomycota</taxon>
        <taxon>Pezizomycotina</taxon>
        <taxon>Dothideomycetes</taxon>
        <taxon>Dothideomycetidae</taxon>
        <taxon>Cladosporiales</taxon>
        <taxon>Cladosporiaceae</taxon>
        <taxon>Rachicladosporium</taxon>
    </lineage>
</organism>
<sequence length="128" mass="15316">MSQGATGPVGATTGCQRSCRCHRRERCGRSNRAFGYPRTIWPYRCHWCTWPYRVDLRLQLPRMLRPDWIEDLYHRSSLDHLPSHLLHSRRQHLQQDLFSCGLHLLRHGQYCCHRCRLLVQQRACLCYL</sequence>